<evidence type="ECO:0000259" key="3">
    <source>
        <dbReference type="Pfam" id="PF26534"/>
    </source>
</evidence>
<evidence type="ECO:0000256" key="2">
    <source>
        <dbReference type="SAM" id="SignalP"/>
    </source>
</evidence>
<evidence type="ECO:0000256" key="1">
    <source>
        <dbReference type="SAM" id="MobiDB-lite"/>
    </source>
</evidence>
<keyword evidence="5" id="KW-1185">Reference proteome</keyword>
<feature type="chain" id="PRO_5040140227" description="NTF2-like domain-containing protein" evidence="2">
    <location>
        <begin position="19"/>
        <end position="269"/>
    </location>
</feature>
<sequence>MKLSLILPVLACTLSAMASNIRRKHSNDADNGTEDFSGHGETPHLPKYGYNKHYNKDIKDKSYQGNAAKCVPHSKLEVLLDQYISTFSGIEDGGRTARKTFDEDLKIYSQTRWWITTAVSGDLEKNIEKWAKVCCLFSQALCQVRGHVLILPHRPIVSPRSLTIAPSSSRLIRKNNPDQWKKGPVTYGCNTFTFYWMGDFSIPEYPTVGRTYGIHMVLVNPETSRVNRVYAEYNSLNHMYNLGAHITWAKDPVCCDCPAFVTSCKCPTR</sequence>
<dbReference type="Proteomes" id="UP000738349">
    <property type="component" value="Unassembled WGS sequence"/>
</dbReference>
<organism evidence="4 5">
    <name type="scientific">Dactylonectria macrodidyma</name>
    <dbReference type="NCBI Taxonomy" id="307937"/>
    <lineage>
        <taxon>Eukaryota</taxon>
        <taxon>Fungi</taxon>
        <taxon>Dikarya</taxon>
        <taxon>Ascomycota</taxon>
        <taxon>Pezizomycotina</taxon>
        <taxon>Sordariomycetes</taxon>
        <taxon>Hypocreomycetidae</taxon>
        <taxon>Hypocreales</taxon>
        <taxon>Nectriaceae</taxon>
        <taxon>Dactylonectria</taxon>
    </lineage>
</organism>
<feature type="domain" description="NTF2-like" evidence="3">
    <location>
        <begin position="69"/>
        <end position="244"/>
    </location>
</feature>
<dbReference type="OrthoDB" id="5060575at2759"/>
<feature type="signal peptide" evidence="2">
    <location>
        <begin position="1"/>
        <end position="18"/>
    </location>
</feature>
<evidence type="ECO:0000313" key="5">
    <source>
        <dbReference type="Proteomes" id="UP000738349"/>
    </source>
</evidence>
<comment type="caution">
    <text evidence="4">The sequence shown here is derived from an EMBL/GenBank/DDBJ whole genome shotgun (WGS) entry which is preliminary data.</text>
</comment>
<dbReference type="EMBL" id="JAGMUV010000032">
    <property type="protein sequence ID" value="KAH7114661.1"/>
    <property type="molecule type" value="Genomic_DNA"/>
</dbReference>
<proteinExistence type="predicted"/>
<keyword evidence="2" id="KW-0732">Signal</keyword>
<gene>
    <name evidence="4" type="ORF">EDB81DRAFT_299461</name>
</gene>
<reference evidence="4" key="1">
    <citation type="journal article" date="2021" name="Nat. Commun.">
        <title>Genetic determinants of endophytism in the Arabidopsis root mycobiome.</title>
        <authorList>
            <person name="Mesny F."/>
            <person name="Miyauchi S."/>
            <person name="Thiergart T."/>
            <person name="Pickel B."/>
            <person name="Atanasova L."/>
            <person name="Karlsson M."/>
            <person name="Huettel B."/>
            <person name="Barry K.W."/>
            <person name="Haridas S."/>
            <person name="Chen C."/>
            <person name="Bauer D."/>
            <person name="Andreopoulos W."/>
            <person name="Pangilinan J."/>
            <person name="LaButti K."/>
            <person name="Riley R."/>
            <person name="Lipzen A."/>
            <person name="Clum A."/>
            <person name="Drula E."/>
            <person name="Henrissat B."/>
            <person name="Kohler A."/>
            <person name="Grigoriev I.V."/>
            <person name="Martin F.M."/>
            <person name="Hacquard S."/>
        </authorList>
    </citation>
    <scope>NUCLEOTIDE SEQUENCE</scope>
    <source>
        <strain evidence="4">MPI-CAGE-AT-0147</strain>
    </source>
</reference>
<accession>A0A9P9IBD5</accession>
<evidence type="ECO:0000313" key="4">
    <source>
        <dbReference type="EMBL" id="KAH7114661.1"/>
    </source>
</evidence>
<dbReference type="InterPro" id="IPR058645">
    <property type="entry name" value="NTF2-like_dom_7"/>
</dbReference>
<protein>
    <recommendedName>
        <fullName evidence="3">NTF2-like domain-containing protein</fullName>
    </recommendedName>
</protein>
<dbReference type="AlphaFoldDB" id="A0A9P9IBD5"/>
<name>A0A9P9IBD5_9HYPO</name>
<dbReference type="Pfam" id="PF26534">
    <property type="entry name" value="NTF2_7"/>
    <property type="match status" value="1"/>
</dbReference>
<feature type="region of interest" description="Disordered" evidence="1">
    <location>
        <begin position="25"/>
        <end position="47"/>
    </location>
</feature>